<evidence type="ECO:0000256" key="1">
    <source>
        <dbReference type="ARBA" id="ARBA00022741"/>
    </source>
</evidence>
<dbReference type="AlphaFoldDB" id="A0A382VZY5"/>
<dbReference type="GO" id="GO:0005524">
    <property type="term" value="F:ATP binding"/>
    <property type="evidence" value="ECO:0007669"/>
    <property type="project" value="UniProtKB-KW"/>
</dbReference>
<evidence type="ECO:0000256" key="3">
    <source>
        <dbReference type="SAM" id="Coils"/>
    </source>
</evidence>
<evidence type="ECO:0000256" key="2">
    <source>
        <dbReference type="ARBA" id="ARBA00022840"/>
    </source>
</evidence>
<dbReference type="PANTHER" id="PTHR23305">
    <property type="entry name" value="OBG GTPASE FAMILY"/>
    <property type="match status" value="1"/>
</dbReference>
<dbReference type="Gene3D" id="1.10.150.300">
    <property type="entry name" value="TGS-like domain"/>
    <property type="match status" value="1"/>
</dbReference>
<evidence type="ECO:0000313" key="4">
    <source>
        <dbReference type="EMBL" id="SVD51585.1"/>
    </source>
</evidence>
<proteinExistence type="predicted"/>
<sequence length="195" mass="22518">MTEVFHAQEVTPTTIEYIDIVGMSKGDIDRGSFEASLIADLREVDALAHVVRFFKDDTIPHVDGDVNPKRDIETIDLELTFADLQIIDRRLERLEKELRTKRDRILEHQQNVLKTCKNALENGIAIRELEITDEDEKTIRGYQFLTQKPMLTICNIGEDQINQSDQIISYHIEHHTKKLSTEIFVLSAKLEMEIA</sequence>
<dbReference type="InterPro" id="IPR023192">
    <property type="entry name" value="TGS-like_dom_sf"/>
</dbReference>
<dbReference type="InterPro" id="IPR027417">
    <property type="entry name" value="P-loop_NTPase"/>
</dbReference>
<dbReference type="FunFam" id="1.10.150.300:FF:000001">
    <property type="entry name" value="Ribosome-binding ATPase YchF"/>
    <property type="match status" value="1"/>
</dbReference>
<accession>A0A382VZY5</accession>
<dbReference type="GO" id="GO:0005737">
    <property type="term" value="C:cytoplasm"/>
    <property type="evidence" value="ECO:0007669"/>
    <property type="project" value="TreeGrafter"/>
</dbReference>
<protein>
    <recommendedName>
        <fullName evidence="5">OBG-type G domain-containing protein</fullName>
    </recommendedName>
</protein>
<name>A0A382VZY5_9ZZZZ</name>
<dbReference type="Gene3D" id="3.10.20.30">
    <property type="match status" value="1"/>
</dbReference>
<dbReference type="SUPFAM" id="SSF52540">
    <property type="entry name" value="P-loop containing nucleoside triphosphate hydrolases"/>
    <property type="match status" value="1"/>
</dbReference>
<gene>
    <name evidence="4" type="ORF">METZ01_LOCUS404439</name>
</gene>
<reference evidence="4" key="1">
    <citation type="submission" date="2018-05" db="EMBL/GenBank/DDBJ databases">
        <authorList>
            <person name="Lanie J.A."/>
            <person name="Ng W.-L."/>
            <person name="Kazmierczak K.M."/>
            <person name="Andrzejewski T.M."/>
            <person name="Davidsen T.M."/>
            <person name="Wayne K.J."/>
            <person name="Tettelin H."/>
            <person name="Glass J.I."/>
            <person name="Rusch D."/>
            <person name="Podicherti R."/>
            <person name="Tsui H.-C.T."/>
            <person name="Winkler M.E."/>
        </authorList>
    </citation>
    <scope>NUCLEOTIDE SEQUENCE</scope>
</reference>
<organism evidence="4">
    <name type="scientific">marine metagenome</name>
    <dbReference type="NCBI Taxonomy" id="408172"/>
    <lineage>
        <taxon>unclassified sequences</taxon>
        <taxon>metagenomes</taxon>
        <taxon>ecological metagenomes</taxon>
    </lineage>
</organism>
<feature type="non-terminal residue" evidence="4">
    <location>
        <position position="195"/>
    </location>
</feature>
<keyword evidence="2" id="KW-0067">ATP-binding</keyword>
<dbReference type="EMBL" id="UINC01155626">
    <property type="protein sequence ID" value="SVD51585.1"/>
    <property type="molecule type" value="Genomic_DNA"/>
</dbReference>
<dbReference type="Gene3D" id="3.40.50.300">
    <property type="entry name" value="P-loop containing nucleotide triphosphate hydrolases"/>
    <property type="match status" value="1"/>
</dbReference>
<dbReference type="PANTHER" id="PTHR23305:SF18">
    <property type="entry name" value="OBG-TYPE G DOMAIN-CONTAINING PROTEIN"/>
    <property type="match status" value="1"/>
</dbReference>
<keyword evidence="3" id="KW-0175">Coiled coil</keyword>
<dbReference type="InterPro" id="IPR012675">
    <property type="entry name" value="Beta-grasp_dom_sf"/>
</dbReference>
<keyword evidence="1" id="KW-0547">Nucleotide-binding</keyword>
<dbReference type="GO" id="GO:0016887">
    <property type="term" value="F:ATP hydrolysis activity"/>
    <property type="evidence" value="ECO:0007669"/>
    <property type="project" value="TreeGrafter"/>
</dbReference>
<evidence type="ECO:0008006" key="5">
    <source>
        <dbReference type="Google" id="ProtNLM"/>
    </source>
</evidence>
<feature type="coiled-coil region" evidence="3">
    <location>
        <begin position="77"/>
        <end position="111"/>
    </location>
</feature>